<dbReference type="Proteomes" id="UP000326179">
    <property type="component" value="Chromosome"/>
</dbReference>
<proteinExistence type="predicted"/>
<feature type="region of interest" description="Disordered" evidence="1">
    <location>
        <begin position="66"/>
        <end position="122"/>
    </location>
</feature>
<reference evidence="2 3" key="1">
    <citation type="submission" date="2019-10" db="EMBL/GenBank/DDBJ databases">
        <title>A novel species.</title>
        <authorList>
            <person name="Gao J."/>
        </authorList>
    </citation>
    <scope>NUCLEOTIDE SEQUENCE [LARGE SCALE GENOMIC DNA]</scope>
    <source>
        <strain evidence="2 3">QMT-28</strain>
    </source>
</reference>
<evidence type="ECO:0000313" key="2">
    <source>
        <dbReference type="EMBL" id="QFZ79158.1"/>
    </source>
</evidence>
<dbReference type="AlphaFoldDB" id="A0A5Q0LPX1"/>
<feature type="compositionally biased region" description="Low complexity" evidence="1">
    <location>
        <begin position="66"/>
        <end position="92"/>
    </location>
</feature>
<evidence type="ECO:0000313" key="3">
    <source>
        <dbReference type="Proteomes" id="UP000326179"/>
    </source>
</evidence>
<dbReference type="EMBL" id="CP045643">
    <property type="protein sequence ID" value="QFZ79158.1"/>
    <property type="molecule type" value="Genomic_DNA"/>
</dbReference>
<gene>
    <name evidence="2" type="ORF">GFH48_37840</name>
</gene>
<name>A0A5Q0LPX1_9ACTN</name>
<feature type="compositionally biased region" description="Gly residues" evidence="1">
    <location>
        <begin position="112"/>
        <end position="122"/>
    </location>
</feature>
<evidence type="ECO:0000256" key="1">
    <source>
        <dbReference type="SAM" id="MobiDB-lite"/>
    </source>
</evidence>
<sequence length="122" mass="12580">MLLPAKAEVARHLEQYRAWERLLLVAPMDHAVRGNFENSGYTLCVLMGKRCAREAVDAAEHYLRGGARASGASPASSAASAASASATRPAPGARGGRTPGPVTAFRPVERAGGPGGVPETGQ</sequence>
<organism evidence="2 3">
    <name type="scientific">Streptomyces fagopyri</name>
    <dbReference type="NCBI Taxonomy" id="2662397"/>
    <lineage>
        <taxon>Bacteria</taxon>
        <taxon>Bacillati</taxon>
        <taxon>Actinomycetota</taxon>
        <taxon>Actinomycetes</taxon>
        <taxon>Kitasatosporales</taxon>
        <taxon>Streptomycetaceae</taxon>
        <taxon>Streptomyces</taxon>
    </lineage>
</organism>
<keyword evidence="3" id="KW-1185">Reference proteome</keyword>
<dbReference type="KEGG" id="sfy:GFH48_37840"/>
<dbReference type="RefSeq" id="WP_153293311.1">
    <property type="nucleotide sequence ID" value="NZ_CP045643.1"/>
</dbReference>
<dbReference type="Pfam" id="PF17196">
    <property type="entry name" value="DUF5133"/>
    <property type="match status" value="1"/>
</dbReference>
<dbReference type="InterPro" id="IPR033457">
    <property type="entry name" value="DUF5133"/>
</dbReference>
<accession>A0A5Q0LPX1</accession>
<protein>
    <submittedName>
        <fullName evidence="2">DUF5133 domain-containing protein</fullName>
    </submittedName>
</protein>